<accession>A0A8K1FKU2</accession>
<organism evidence="3 4">
    <name type="scientific">Pythium oligandrum</name>
    <name type="common">Mycoparasitic fungus</name>
    <dbReference type="NCBI Taxonomy" id="41045"/>
    <lineage>
        <taxon>Eukaryota</taxon>
        <taxon>Sar</taxon>
        <taxon>Stramenopiles</taxon>
        <taxon>Oomycota</taxon>
        <taxon>Peronosporomycetes</taxon>
        <taxon>Pythiales</taxon>
        <taxon>Pythiaceae</taxon>
        <taxon>Pythium</taxon>
    </lineage>
</organism>
<comment type="caution">
    <text evidence="3">The sequence shown here is derived from an EMBL/GenBank/DDBJ whole genome shotgun (WGS) entry which is preliminary data.</text>
</comment>
<dbReference type="SMART" id="SM00271">
    <property type="entry name" value="DnaJ"/>
    <property type="match status" value="1"/>
</dbReference>
<evidence type="ECO:0000256" key="1">
    <source>
        <dbReference type="SAM" id="Phobius"/>
    </source>
</evidence>
<dbReference type="SUPFAM" id="SSF46565">
    <property type="entry name" value="Chaperone J-domain"/>
    <property type="match status" value="1"/>
</dbReference>
<reference evidence="3" key="1">
    <citation type="submission" date="2019-03" db="EMBL/GenBank/DDBJ databases">
        <title>Long read genome sequence of the mycoparasitic Pythium oligandrum ATCC 38472 isolated from sugarbeet rhizosphere.</title>
        <authorList>
            <person name="Gaulin E."/>
        </authorList>
    </citation>
    <scope>NUCLEOTIDE SEQUENCE</scope>
    <source>
        <strain evidence="3">ATCC 38472_TT</strain>
    </source>
</reference>
<protein>
    <recommendedName>
        <fullName evidence="2">J domain-containing protein</fullName>
    </recommendedName>
</protein>
<evidence type="ECO:0000259" key="2">
    <source>
        <dbReference type="PROSITE" id="PS50076"/>
    </source>
</evidence>
<sequence length="195" mass="21892">MAARRDASEDYYRVLGVSRSATAEEIKAAYRKQVLLHHPDRAALKQPLPIEEDDQIQKINAAYDTLNDPQARVRYDFDHFGSSASPDLGKTVDRKPGDYVQMTAADVDQMFSGLNTYERFTTAQYHALRSAKAPAAIGRRATGFQERKQFRASKLPSKGVSVAWLGFPLLVMTIWGFNVRTVRENAKGGARLRNE</sequence>
<evidence type="ECO:0000313" key="4">
    <source>
        <dbReference type="Proteomes" id="UP000794436"/>
    </source>
</evidence>
<dbReference type="PRINTS" id="PR00625">
    <property type="entry name" value="JDOMAIN"/>
</dbReference>
<dbReference type="InterPro" id="IPR001623">
    <property type="entry name" value="DnaJ_domain"/>
</dbReference>
<evidence type="ECO:0000313" key="3">
    <source>
        <dbReference type="EMBL" id="TMW62053.1"/>
    </source>
</evidence>
<dbReference type="CDD" id="cd06257">
    <property type="entry name" value="DnaJ"/>
    <property type="match status" value="1"/>
</dbReference>
<dbReference type="InterPro" id="IPR036869">
    <property type="entry name" value="J_dom_sf"/>
</dbReference>
<keyword evidence="1" id="KW-0812">Transmembrane</keyword>
<dbReference type="OrthoDB" id="10250354at2759"/>
<dbReference type="PANTHER" id="PTHR24074">
    <property type="entry name" value="CO-CHAPERONE PROTEIN DJLA"/>
    <property type="match status" value="1"/>
</dbReference>
<feature type="transmembrane region" description="Helical" evidence="1">
    <location>
        <begin position="155"/>
        <end position="177"/>
    </location>
</feature>
<feature type="domain" description="J" evidence="2">
    <location>
        <begin position="10"/>
        <end position="81"/>
    </location>
</feature>
<dbReference type="PROSITE" id="PS50076">
    <property type="entry name" value="DNAJ_2"/>
    <property type="match status" value="1"/>
</dbReference>
<dbReference type="Proteomes" id="UP000794436">
    <property type="component" value="Unassembled WGS sequence"/>
</dbReference>
<dbReference type="Gene3D" id="1.10.287.110">
    <property type="entry name" value="DnaJ domain"/>
    <property type="match status" value="1"/>
</dbReference>
<keyword evidence="4" id="KW-1185">Reference proteome</keyword>
<keyword evidence="1" id="KW-0472">Membrane</keyword>
<dbReference type="AlphaFoldDB" id="A0A8K1FKU2"/>
<dbReference type="InterPro" id="IPR050817">
    <property type="entry name" value="DjlA_DnaK_co-chaperone"/>
</dbReference>
<dbReference type="Pfam" id="PF00226">
    <property type="entry name" value="DnaJ"/>
    <property type="match status" value="1"/>
</dbReference>
<keyword evidence="1" id="KW-1133">Transmembrane helix</keyword>
<dbReference type="EMBL" id="SPLM01000074">
    <property type="protein sequence ID" value="TMW62053.1"/>
    <property type="molecule type" value="Genomic_DNA"/>
</dbReference>
<proteinExistence type="predicted"/>
<gene>
    <name evidence="3" type="ORF">Poli38472_009546</name>
</gene>
<name>A0A8K1FKU2_PYTOL</name>